<dbReference type="InterPro" id="IPR011990">
    <property type="entry name" value="TPR-like_helical_dom_sf"/>
</dbReference>
<accession>A0A8D8S1J2</accession>
<dbReference type="Gene3D" id="1.25.40.10">
    <property type="entry name" value="Tetratricopeptide repeat domain"/>
    <property type="match status" value="1"/>
</dbReference>
<proteinExistence type="predicted"/>
<dbReference type="EMBL" id="HBUF01122721">
    <property type="protein sequence ID" value="CAG6642482.1"/>
    <property type="molecule type" value="Transcribed_RNA"/>
</dbReference>
<evidence type="ECO:0000256" key="1">
    <source>
        <dbReference type="SAM" id="MobiDB-lite"/>
    </source>
</evidence>
<dbReference type="InterPro" id="IPR006994">
    <property type="entry name" value="TCF25/Rqc1"/>
</dbReference>
<dbReference type="PANTHER" id="PTHR22684">
    <property type="entry name" value="NULP1-RELATED"/>
    <property type="match status" value="1"/>
</dbReference>
<dbReference type="EMBL" id="HBUF01196449">
    <property type="protein sequence ID" value="CAG6660211.1"/>
    <property type="molecule type" value="Transcribed_RNA"/>
</dbReference>
<evidence type="ECO:0000313" key="2">
    <source>
        <dbReference type="EMBL" id="CAG6660210.1"/>
    </source>
</evidence>
<sequence length="667" mass="75004">MSSRVLRKLGLQTEKDLIIPGDEASDTEADFSSGGTKKKLNLNRYDLLNQQSHSESEVKEDDDHETTGSINASEAGGENKDAQKRKKKKKKKKCSSKAQNPRSSEDNFEDEVERSVREVNQILGEPCKQATPASEPDVFTSSNKIKLLAVEPKFLNANNELKRMFGSRVVHAETNSKRKSRGRAHVKQTILVNIKDTWPPVGKPGISMKLLNKTAFSSDGSILQFVFEHSVQYQQVQMKFLEAVESLNPDNIVMILNSNSYHVDALLQLSELCRHSEDFSMAADLVERALYCFESCFHPSFNMTSPNTLCRLDYCKQENRGFFIALFKHTLSVGNHACYRTALELCKVILSLDPETDPLAVILLIDFYALRAQEYDWLIRFYNEWEPDRNLSQLPNFKYSMAIAHFQNNDPETAHVLLQEALIMFPMVLLPLLEKCAIQPDSRVQNHPFFTGHAPKTTSPSLQQLVSLYVERSYHVWKESELLPWLERNVLLVLDQVDKGLPCVEEAKQKRQRLYQATIPRSILRHVVLSDVKNVTAIIPEDTRSPIFNFDPLPPLDSVNLYTRPNTSRIGVIDNPHTLSIFFRSFMPTFNVNQAAQEAAVALPDVLQGGGAEGGAVEGAGGIGGVASASVDLRRSVNSLIDAMRDLLSNIHMPDVQDDGDVEDEED</sequence>
<reference evidence="2" key="1">
    <citation type="submission" date="2021-05" db="EMBL/GenBank/DDBJ databases">
        <authorList>
            <person name="Alioto T."/>
            <person name="Alioto T."/>
            <person name="Gomez Garrido J."/>
        </authorList>
    </citation>
    <scope>NUCLEOTIDE SEQUENCE</scope>
</reference>
<dbReference type="AlphaFoldDB" id="A0A8D8S1J2"/>
<protein>
    <submittedName>
        <fullName evidence="2">Transcription factor 25</fullName>
    </submittedName>
</protein>
<feature type="region of interest" description="Disordered" evidence="1">
    <location>
        <begin position="1"/>
        <end position="113"/>
    </location>
</feature>
<dbReference type="EMBL" id="HBUF01357572">
    <property type="protein sequence ID" value="CAG6718561.1"/>
    <property type="molecule type" value="Transcribed_RNA"/>
</dbReference>
<name>A0A8D8S1J2_9HEMI</name>
<organism evidence="2">
    <name type="scientific">Cacopsylla melanoneura</name>
    <dbReference type="NCBI Taxonomy" id="428564"/>
    <lineage>
        <taxon>Eukaryota</taxon>
        <taxon>Metazoa</taxon>
        <taxon>Ecdysozoa</taxon>
        <taxon>Arthropoda</taxon>
        <taxon>Hexapoda</taxon>
        <taxon>Insecta</taxon>
        <taxon>Pterygota</taxon>
        <taxon>Neoptera</taxon>
        <taxon>Paraneoptera</taxon>
        <taxon>Hemiptera</taxon>
        <taxon>Sternorrhyncha</taxon>
        <taxon>Psylloidea</taxon>
        <taxon>Psyllidae</taxon>
        <taxon>Psyllinae</taxon>
        <taxon>Cacopsylla</taxon>
    </lineage>
</organism>
<dbReference type="PANTHER" id="PTHR22684:SF0">
    <property type="entry name" value="RIBOSOME QUALITY CONTROL COMPLEX SUBUNIT TCF25"/>
    <property type="match status" value="1"/>
</dbReference>
<dbReference type="GO" id="GO:1990112">
    <property type="term" value="C:RQC complex"/>
    <property type="evidence" value="ECO:0007669"/>
    <property type="project" value="TreeGrafter"/>
</dbReference>
<feature type="compositionally biased region" description="Basic residues" evidence="1">
    <location>
        <begin position="83"/>
        <end position="95"/>
    </location>
</feature>
<dbReference type="EMBL" id="HBUF01196448">
    <property type="protein sequence ID" value="CAG6660210.1"/>
    <property type="molecule type" value="Transcribed_RNA"/>
</dbReference>
<dbReference type="Pfam" id="PF04910">
    <property type="entry name" value="Tcf25"/>
    <property type="match status" value="1"/>
</dbReference>